<evidence type="ECO:0000313" key="3">
    <source>
        <dbReference type="EMBL" id="SUY28464.1"/>
    </source>
</evidence>
<reference evidence="3 4" key="1">
    <citation type="submission" date="2018-06" db="EMBL/GenBank/DDBJ databases">
        <authorList>
            <consortium name="Pathogen Informatics"/>
            <person name="Doyle S."/>
        </authorList>
    </citation>
    <scope>NUCLEOTIDE SEQUENCE [LARGE SCALE GENOMIC DNA]</scope>
    <source>
        <strain evidence="3 4">NCTC10684</strain>
    </source>
</reference>
<dbReference type="InterPro" id="IPR012340">
    <property type="entry name" value="NA-bd_OB-fold"/>
</dbReference>
<dbReference type="PANTHER" id="PTHR34075:SF5">
    <property type="entry name" value="BLR3430 PROTEIN"/>
    <property type="match status" value="1"/>
</dbReference>
<protein>
    <submittedName>
        <fullName evidence="3">Predicted nucleic-acid-binding protein containing a Zn-ribbon</fullName>
    </submittedName>
</protein>
<feature type="domain" description="ChsH2 rubredoxin-like zinc ribbon" evidence="2">
    <location>
        <begin position="18"/>
        <end position="51"/>
    </location>
</feature>
<dbReference type="RefSeq" id="WP_115734167.1">
    <property type="nucleotide sequence ID" value="NZ_BAAAVY010000001.1"/>
</dbReference>
<evidence type="ECO:0000313" key="4">
    <source>
        <dbReference type="Proteomes" id="UP000254701"/>
    </source>
</evidence>
<evidence type="ECO:0000259" key="1">
    <source>
        <dbReference type="Pfam" id="PF01796"/>
    </source>
</evidence>
<sequence>MTIVRPSPRKDPLECAYWDYAAKGELRLQCCMACNRFRYPPAPACADCGSAKAEWRLLSGRGRIVTWTVFHRSYFPALPAPYAVVSVATEEGPLLVGNLIGTSEPPEIGASVLAEFENAQFDDGKIGRICQWRPADDNTLSTHGERK</sequence>
<accession>A0A381IM45</accession>
<dbReference type="Pfam" id="PF12172">
    <property type="entry name" value="zf-ChsH2"/>
    <property type="match status" value="1"/>
</dbReference>
<dbReference type="InterPro" id="IPR002878">
    <property type="entry name" value="ChsH2_C"/>
</dbReference>
<dbReference type="OrthoDB" id="7595207at2"/>
<proteinExistence type="predicted"/>
<organism evidence="3 4">
    <name type="scientific">Aminobacter aminovorans</name>
    <name type="common">Chelatobacter heintzii</name>
    <dbReference type="NCBI Taxonomy" id="83263"/>
    <lineage>
        <taxon>Bacteria</taxon>
        <taxon>Pseudomonadati</taxon>
        <taxon>Pseudomonadota</taxon>
        <taxon>Alphaproteobacteria</taxon>
        <taxon>Hyphomicrobiales</taxon>
        <taxon>Phyllobacteriaceae</taxon>
        <taxon>Aminobacter</taxon>
    </lineage>
</organism>
<dbReference type="InterPro" id="IPR052513">
    <property type="entry name" value="Thioester_dehydratase-like"/>
</dbReference>
<dbReference type="Pfam" id="PF01796">
    <property type="entry name" value="OB_ChsH2_C"/>
    <property type="match status" value="1"/>
</dbReference>
<dbReference type="InterPro" id="IPR022002">
    <property type="entry name" value="ChsH2_Znr"/>
</dbReference>
<feature type="domain" description="ChsH2 C-terminal OB-fold" evidence="1">
    <location>
        <begin position="55"/>
        <end position="116"/>
    </location>
</feature>
<dbReference type="EMBL" id="UFSM01000002">
    <property type="protein sequence ID" value="SUY28464.1"/>
    <property type="molecule type" value="Genomic_DNA"/>
</dbReference>
<name>A0A381IM45_AMIAI</name>
<evidence type="ECO:0000259" key="2">
    <source>
        <dbReference type="Pfam" id="PF12172"/>
    </source>
</evidence>
<dbReference type="Proteomes" id="UP000254701">
    <property type="component" value="Unassembled WGS sequence"/>
</dbReference>
<dbReference type="SUPFAM" id="SSF50249">
    <property type="entry name" value="Nucleic acid-binding proteins"/>
    <property type="match status" value="1"/>
</dbReference>
<dbReference type="PANTHER" id="PTHR34075">
    <property type="entry name" value="BLR3430 PROTEIN"/>
    <property type="match status" value="1"/>
</dbReference>
<dbReference type="AlphaFoldDB" id="A0A381IM45"/>
<gene>
    <name evidence="3" type="ORF">NCTC10684_05156</name>
</gene>